<keyword evidence="2" id="KW-1185">Reference proteome</keyword>
<accession>A0AAV7VC71</accession>
<organism evidence="1 2">
    <name type="scientific">Pleurodeles waltl</name>
    <name type="common">Iberian ribbed newt</name>
    <dbReference type="NCBI Taxonomy" id="8319"/>
    <lineage>
        <taxon>Eukaryota</taxon>
        <taxon>Metazoa</taxon>
        <taxon>Chordata</taxon>
        <taxon>Craniata</taxon>
        <taxon>Vertebrata</taxon>
        <taxon>Euteleostomi</taxon>
        <taxon>Amphibia</taxon>
        <taxon>Batrachia</taxon>
        <taxon>Caudata</taxon>
        <taxon>Salamandroidea</taxon>
        <taxon>Salamandridae</taxon>
        <taxon>Pleurodelinae</taxon>
        <taxon>Pleurodeles</taxon>
    </lineage>
</organism>
<proteinExistence type="predicted"/>
<dbReference type="AlphaFoldDB" id="A0AAV7VC71"/>
<dbReference type="Proteomes" id="UP001066276">
    <property type="component" value="Chromosome 2_1"/>
</dbReference>
<reference evidence="1" key="1">
    <citation type="journal article" date="2022" name="bioRxiv">
        <title>Sequencing and chromosome-scale assembly of the giantPleurodeles waltlgenome.</title>
        <authorList>
            <person name="Brown T."/>
            <person name="Elewa A."/>
            <person name="Iarovenko S."/>
            <person name="Subramanian E."/>
            <person name="Araus A.J."/>
            <person name="Petzold A."/>
            <person name="Susuki M."/>
            <person name="Suzuki K.-i.T."/>
            <person name="Hayashi T."/>
            <person name="Toyoda A."/>
            <person name="Oliveira C."/>
            <person name="Osipova E."/>
            <person name="Leigh N.D."/>
            <person name="Simon A."/>
            <person name="Yun M.H."/>
        </authorList>
    </citation>
    <scope>NUCLEOTIDE SEQUENCE</scope>
    <source>
        <strain evidence="1">20211129_DDA</strain>
        <tissue evidence="1">Liver</tissue>
    </source>
</reference>
<dbReference type="EMBL" id="JANPWB010000003">
    <property type="protein sequence ID" value="KAJ1198239.1"/>
    <property type="molecule type" value="Genomic_DNA"/>
</dbReference>
<gene>
    <name evidence="1" type="ORF">NDU88_002082</name>
</gene>
<sequence length="116" mass="11987">MDLVSAVNVTMALSIPSNLRPTADISCSMLSIVVPCMSSAMLARGAEGPLLGGVSAGGGLPRIVVVELFYPLVFLSPYLWALRASPVQVGIEEVSGCEVADVCGSISRIKIPGIRA</sequence>
<evidence type="ECO:0000313" key="1">
    <source>
        <dbReference type="EMBL" id="KAJ1198239.1"/>
    </source>
</evidence>
<protein>
    <submittedName>
        <fullName evidence="1">Uncharacterized protein</fullName>
    </submittedName>
</protein>
<name>A0AAV7VC71_PLEWA</name>
<evidence type="ECO:0000313" key="2">
    <source>
        <dbReference type="Proteomes" id="UP001066276"/>
    </source>
</evidence>
<comment type="caution">
    <text evidence="1">The sequence shown here is derived from an EMBL/GenBank/DDBJ whole genome shotgun (WGS) entry which is preliminary data.</text>
</comment>